<dbReference type="PANTHER" id="PTHR10612:SF34">
    <property type="entry name" value="APOLIPOPROTEIN D"/>
    <property type="match status" value="1"/>
</dbReference>
<comment type="subcellular location">
    <subcellularLocation>
        <location evidence="2">Cell outer membrane</location>
    </subcellularLocation>
</comment>
<keyword evidence="2" id="KW-0446">Lipid-binding</keyword>
<dbReference type="Proteomes" id="UP000663629">
    <property type="component" value="Chromosome 1"/>
</dbReference>
<dbReference type="Gene3D" id="2.40.128.20">
    <property type="match status" value="1"/>
</dbReference>
<feature type="domain" description="Lipocalin/cytosolic fatty-acid binding" evidence="3">
    <location>
        <begin position="13"/>
        <end position="159"/>
    </location>
</feature>
<evidence type="ECO:0000313" key="4">
    <source>
        <dbReference type="EMBL" id="QRZ12683.1"/>
    </source>
</evidence>
<dbReference type="InterPro" id="IPR012674">
    <property type="entry name" value="Calycin"/>
</dbReference>
<dbReference type="InterPro" id="IPR002446">
    <property type="entry name" value="Lipocalin_bac"/>
</dbReference>
<dbReference type="PRINTS" id="PR01171">
    <property type="entry name" value="BCTLIPOCALIN"/>
</dbReference>
<dbReference type="PANTHER" id="PTHR10612">
    <property type="entry name" value="APOLIPOPROTEIN D"/>
    <property type="match status" value="1"/>
</dbReference>
<keyword evidence="5" id="KW-1185">Reference proteome</keyword>
<dbReference type="InterPro" id="IPR047202">
    <property type="entry name" value="Lipocalin_Blc-like_dom"/>
</dbReference>
<evidence type="ECO:0000313" key="5">
    <source>
        <dbReference type="Proteomes" id="UP000663629"/>
    </source>
</evidence>
<comment type="function">
    <text evidence="2">Involved in the storage or transport of lipids necessary for membrane maintenance under stressful conditions. Displays a binding preference for lysophospholipids.</text>
</comment>
<keyword evidence="2" id="KW-0472">Membrane</keyword>
<evidence type="ECO:0000256" key="2">
    <source>
        <dbReference type="PIRNR" id="PIRNR036893"/>
    </source>
</evidence>
<reference evidence="4 5" key="1">
    <citation type="submission" date="2021-02" db="EMBL/GenBank/DDBJ databases">
        <title>Paracoccus methylovroum sp.nov., a new methanol and methylamine utilizing methylotrophic denitrifer.</title>
        <authorList>
            <person name="Timsy T."/>
            <person name="Behrendt U."/>
            <person name="Ulrich A."/>
            <person name="Spanner T."/>
            <person name="Foesel B.U."/>
            <person name="Horn M.A."/>
            <person name="Kolb S."/>
        </authorList>
    </citation>
    <scope>NUCLEOTIDE SEQUENCE [LARGE SCALE GENOMIC DNA]</scope>
    <source>
        <strain evidence="4 5">H4-D09</strain>
    </source>
</reference>
<evidence type="ECO:0000256" key="1">
    <source>
        <dbReference type="ARBA" id="ARBA00006889"/>
    </source>
</evidence>
<dbReference type="RefSeq" id="WP_205293711.1">
    <property type="nucleotide sequence ID" value="NZ_CP070368.1"/>
</dbReference>
<comment type="similarity">
    <text evidence="1 2">Belongs to the calycin superfamily. Lipocalin family.</text>
</comment>
<accession>A0ABX7JEM2</accession>
<gene>
    <name evidence="4" type="ORF">JWJ88_08680</name>
</gene>
<comment type="subunit">
    <text evidence="2">Homodimer.</text>
</comment>
<sequence length="166" mass="18793">MNPASEVITIPHVDLDRYLGTWFEICRLPLRWEDEGAEDITATYSLDDDGSIQVDNRCIDEDGKPVRALGQAIPTDQSNAKLTVTFLPEYLRWIPFTKGDYWILALADDYSVSLVGTPDRKNLWLLARNHHLPDEIKEMYLTAARTQGFDLSKLITPNQSGNVVTV</sequence>
<organism evidence="4 5">
    <name type="scientific">Paracoccus methylovorus</name>
    <dbReference type="NCBI Taxonomy" id="2812658"/>
    <lineage>
        <taxon>Bacteria</taxon>
        <taxon>Pseudomonadati</taxon>
        <taxon>Pseudomonadota</taxon>
        <taxon>Alphaproteobacteria</taxon>
        <taxon>Rhodobacterales</taxon>
        <taxon>Paracoccaceae</taxon>
        <taxon>Paracoccus</taxon>
    </lineage>
</organism>
<proteinExistence type="inferred from homology"/>
<keyword evidence="2" id="KW-0449">Lipoprotein</keyword>
<dbReference type="Pfam" id="PF08212">
    <property type="entry name" value="Lipocalin_2"/>
    <property type="match status" value="1"/>
</dbReference>
<dbReference type="InterPro" id="IPR022271">
    <property type="entry name" value="Lipocalin_ApoD"/>
</dbReference>
<dbReference type="PIRSF" id="PIRSF036893">
    <property type="entry name" value="Lipocalin_ApoD"/>
    <property type="match status" value="1"/>
</dbReference>
<dbReference type="CDD" id="cd19438">
    <property type="entry name" value="lipocalin_Blc-like"/>
    <property type="match status" value="1"/>
</dbReference>
<name>A0ABX7JEM2_9RHOB</name>
<evidence type="ECO:0000259" key="3">
    <source>
        <dbReference type="Pfam" id="PF08212"/>
    </source>
</evidence>
<protein>
    <recommendedName>
        <fullName evidence="2">Outer membrane lipoprotein Blc</fullName>
    </recommendedName>
</protein>
<dbReference type="EMBL" id="CP070368">
    <property type="protein sequence ID" value="QRZ12683.1"/>
    <property type="molecule type" value="Genomic_DNA"/>
</dbReference>
<dbReference type="InterPro" id="IPR000566">
    <property type="entry name" value="Lipocln_cytosolic_FA-bd_dom"/>
</dbReference>
<dbReference type="SUPFAM" id="SSF50814">
    <property type="entry name" value="Lipocalins"/>
    <property type="match status" value="1"/>
</dbReference>
<keyword evidence="2" id="KW-0998">Cell outer membrane</keyword>